<evidence type="ECO:0000259" key="1">
    <source>
        <dbReference type="Pfam" id="PF10040"/>
    </source>
</evidence>
<evidence type="ECO:0000313" key="3">
    <source>
        <dbReference type="Proteomes" id="UP000192418"/>
    </source>
</evidence>
<keyword evidence="3" id="KW-1185">Reference proteome</keyword>
<dbReference type="EMBL" id="FWXY01000042">
    <property type="protein sequence ID" value="SMD12659.1"/>
    <property type="molecule type" value="Genomic_DNA"/>
</dbReference>
<organism evidence="2 3">
    <name type="scientific">Desulfocicer vacuolatum DSM 3385</name>
    <dbReference type="NCBI Taxonomy" id="1121400"/>
    <lineage>
        <taxon>Bacteria</taxon>
        <taxon>Pseudomonadati</taxon>
        <taxon>Thermodesulfobacteriota</taxon>
        <taxon>Desulfobacteria</taxon>
        <taxon>Desulfobacterales</taxon>
        <taxon>Desulfobacteraceae</taxon>
        <taxon>Desulfocicer</taxon>
    </lineage>
</organism>
<protein>
    <submittedName>
        <fullName evidence="2">Uncharacterized conserved protein</fullName>
    </submittedName>
</protein>
<evidence type="ECO:0000313" key="2">
    <source>
        <dbReference type="EMBL" id="SMD12659.1"/>
    </source>
</evidence>
<name>A0A1W2ESI6_9BACT</name>
<dbReference type="AlphaFoldDB" id="A0A1W2ESI6"/>
<feature type="domain" description="CRISPR-associated protein Cas6 C-terminal" evidence="1">
    <location>
        <begin position="231"/>
        <end position="348"/>
    </location>
</feature>
<dbReference type="OrthoDB" id="9787241at2"/>
<dbReference type="STRING" id="1121400.SAMN02746065_14214"/>
<dbReference type="Pfam" id="PF10040">
    <property type="entry name" value="CRISPR_Cas6"/>
    <property type="match status" value="1"/>
</dbReference>
<sequence length="360" mass="40777">MQPYHQNDITPLLKLKIARVQLQFHSNTPVEMFDLPALVRSRLGNLLKKRFCPFTPYQEHVCLNCKMACNCLYAILFSPTATCMEEENIKKASCHFTPPRPFTIHMPNWHPHGIIHPGETAAVELTLLGERAIEFRQVMLEELAHAVSTITLASKNKQITPGNGSKHPLIPLGYIPLAPQKTVETTEVKTKDSSCFGLQKEIGFILHQWLDFFPESICPSKNILPCQLTIELHTPLQSGRMKRGITFKGFISAVIGRLRDLKRIYHPDDDMGSFSPRFYELMSQVKTIRMPRQVYPSHYSRSKKKKIHLKGFHGKITFEGPVMPFIPLLEAGSLVGVGNKLTYGLGKYTINSYSTKTSCN</sequence>
<dbReference type="InterPro" id="IPR019267">
    <property type="entry name" value="CRISPR-assoc_Cas6_C"/>
</dbReference>
<dbReference type="Proteomes" id="UP000192418">
    <property type="component" value="Unassembled WGS sequence"/>
</dbReference>
<accession>A0A1W2ESI6</accession>
<reference evidence="2 3" key="1">
    <citation type="submission" date="2017-04" db="EMBL/GenBank/DDBJ databases">
        <authorList>
            <person name="Afonso C.L."/>
            <person name="Miller P.J."/>
            <person name="Scott M.A."/>
            <person name="Spackman E."/>
            <person name="Goraichik I."/>
            <person name="Dimitrov K.M."/>
            <person name="Suarez D.L."/>
            <person name="Swayne D.E."/>
        </authorList>
    </citation>
    <scope>NUCLEOTIDE SEQUENCE [LARGE SCALE GENOMIC DNA]</scope>
    <source>
        <strain evidence="2 3">DSM 3385</strain>
    </source>
</reference>
<proteinExistence type="predicted"/>
<gene>
    <name evidence="2" type="ORF">SAMN02746065_14214</name>
</gene>